<evidence type="ECO:0000313" key="2">
    <source>
        <dbReference type="Proteomes" id="UP001153332"/>
    </source>
</evidence>
<comment type="caution">
    <text evidence="1">The sequence shown here is derived from an EMBL/GenBank/DDBJ whole genome shotgun (WGS) entry which is preliminary data.</text>
</comment>
<gene>
    <name evidence="1" type="ORF">O1611_g5742</name>
</gene>
<keyword evidence="2" id="KW-1185">Reference proteome</keyword>
<protein>
    <submittedName>
        <fullName evidence="1">Uncharacterized protein</fullName>
    </submittedName>
</protein>
<sequence length="234" mass="25350">MPVALIIGAGAAVGAATAARFAAAGYKVALAARTQRLDPSKFPFFEFDAADLNQVPALFKKVHQEVGVPEVVIYNAYASARSVPTSILDMDSPEGFQKRMNVNALSPSVAADEAIKGFLELESQGKLGPAGATYMFTGNALNEKPLRGFFSLGIGKTTAAYMVEYLALHGHNDKPFSFYYVDERTVDGQPMYKGVTDDAHAEVFLKLAQSPGQGPWQYTFSKEKGYAVFSKDWK</sequence>
<accession>A0ACC2JK58</accession>
<proteinExistence type="predicted"/>
<reference evidence="1" key="1">
    <citation type="submission" date="2022-12" db="EMBL/GenBank/DDBJ databases">
        <title>Genome Sequence of Lasiodiplodia mahajangana.</title>
        <authorList>
            <person name="Buettner E."/>
        </authorList>
    </citation>
    <scope>NUCLEOTIDE SEQUENCE</scope>
    <source>
        <strain evidence="1">VT137</strain>
    </source>
</reference>
<dbReference type="EMBL" id="JAPUUL010001262">
    <property type="protein sequence ID" value="KAJ8127893.1"/>
    <property type="molecule type" value="Genomic_DNA"/>
</dbReference>
<name>A0ACC2JK58_9PEZI</name>
<organism evidence="1 2">
    <name type="scientific">Lasiodiplodia mahajangana</name>
    <dbReference type="NCBI Taxonomy" id="1108764"/>
    <lineage>
        <taxon>Eukaryota</taxon>
        <taxon>Fungi</taxon>
        <taxon>Dikarya</taxon>
        <taxon>Ascomycota</taxon>
        <taxon>Pezizomycotina</taxon>
        <taxon>Dothideomycetes</taxon>
        <taxon>Dothideomycetes incertae sedis</taxon>
        <taxon>Botryosphaeriales</taxon>
        <taxon>Botryosphaeriaceae</taxon>
        <taxon>Lasiodiplodia</taxon>
    </lineage>
</organism>
<evidence type="ECO:0000313" key="1">
    <source>
        <dbReference type="EMBL" id="KAJ8127893.1"/>
    </source>
</evidence>
<dbReference type="Proteomes" id="UP001153332">
    <property type="component" value="Unassembled WGS sequence"/>
</dbReference>